<dbReference type="EMBL" id="JAFBFH010000040">
    <property type="protein sequence ID" value="MBM7717172.1"/>
    <property type="molecule type" value="Genomic_DNA"/>
</dbReference>
<protein>
    <submittedName>
        <fullName evidence="1">Uncharacterized protein</fullName>
    </submittedName>
</protein>
<dbReference type="Proteomes" id="UP000823485">
    <property type="component" value="Unassembled WGS sequence"/>
</dbReference>
<evidence type="ECO:0000313" key="1">
    <source>
        <dbReference type="EMBL" id="MBM7717172.1"/>
    </source>
</evidence>
<name>A0ABS2RBY5_9BACI</name>
<keyword evidence="2" id="KW-1185">Reference proteome</keyword>
<organism evidence="1 2">
    <name type="scientific">Siminovitchia thermophila</name>
    <dbReference type="NCBI Taxonomy" id="1245522"/>
    <lineage>
        <taxon>Bacteria</taxon>
        <taxon>Bacillati</taxon>
        <taxon>Bacillota</taxon>
        <taxon>Bacilli</taxon>
        <taxon>Bacillales</taxon>
        <taxon>Bacillaceae</taxon>
        <taxon>Siminovitchia</taxon>
    </lineage>
</organism>
<evidence type="ECO:0000313" key="2">
    <source>
        <dbReference type="Proteomes" id="UP000823485"/>
    </source>
</evidence>
<comment type="caution">
    <text evidence="1">The sequence shown here is derived from an EMBL/GenBank/DDBJ whole genome shotgun (WGS) entry which is preliminary data.</text>
</comment>
<sequence length="114" mass="13289">MPENDFKVDEAVVYVTPDGVAVEGSRVLEGSYEHDKTEPGDGSAAFIRKYKEWIAMSESQKRLIYGRFRGHWKWDLAVDWFQMSNDDFFNLYGFNFVPKGRLFVDAKNFVQYVS</sequence>
<reference evidence="1 2" key="1">
    <citation type="submission" date="2021-01" db="EMBL/GenBank/DDBJ databases">
        <title>Genomic Encyclopedia of Type Strains, Phase IV (KMG-IV): sequencing the most valuable type-strain genomes for metagenomic binning, comparative biology and taxonomic classification.</title>
        <authorList>
            <person name="Goeker M."/>
        </authorList>
    </citation>
    <scope>NUCLEOTIDE SEQUENCE [LARGE SCALE GENOMIC DNA]</scope>
    <source>
        <strain evidence="1 2">DSM 105453</strain>
    </source>
</reference>
<gene>
    <name evidence="1" type="ORF">JOC94_004197</name>
</gene>
<proteinExistence type="predicted"/>
<dbReference type="RefSeq" id="WP_205180160.1">
    <property type="nucleotide sequence ID" value="NZ_JAFBFH010000040.1"/>
</dbReference>
<accession>A0ABS2RBY5</accession>